<name>A0A1L9Q267_ASPVE</name>
<proteinExistence type="predicted"/>
<sequence>MAGAFRHKRTNRSSVDKACIDGFVEEDFRAGGPNLCEAPCYILDIPRDHHLYGPLHVQDEHRDAILTMAEQSNIAVSDLSFVKRVPDSRRASPLPTMLLTVHRENPTDRGWADFARKAWRYLDSRGMGEVAVGLLDERFDTRPYIFPCKTSDDIYPIWGDVCGTILARVGLGDMMSVGCHRMGNEESRDSCMPHILVAVVPESRRDWSEVRDEIVDILMDFNLQTVGVIIRRDISPVDQDKRFTKDLLPEDCTSEVNVGSSIGLNGLQDQGTLGSFIELKNPSTGEWEEFALTCYHCTIPNDKDLERYSEKDVQVFSDWNRHGVRITDKNASRLLIIDSPTQRDIQDGISDLDNVVSSVENAVEYQKVSRAMGQGEYVNGPEMDMWKRHKKFVRAYNADKEYMQGYLDQGGHRLGTVFAASGSRQVSSTISPNPTMLPTVRDWALIRPFLGRSLGKNKFAELSKLRHVEKMEPLARGRNLDSSWILHKFGRQTGDTTGRYNGLAKARIARTYVDGNWEDQITWEHTVVSNDSKEVFSMRGDCGALVYTMTGEVVGMCCGGPKHGNIGCFSHIHDILDDIEKTTGVKEIRLKP</sequence>
<protein>
    <submittedName>
        <fullName evidence="1">Uncharacterized protein</fullName>
    </submittedName>
</protein>
<dbReference type="Proteomes" id="UP000184073">
    <property type="component" value="Unassembled WGS sequence"/>
</dbReference>
<organism evidence="1 2">
    <name type="scientific">Aspergillus versicolor CBS 583.65</name>
    <dbReference type="NCBI Taxonomy" id="1036611"/>
    <lineage>
        <taxon>Eukaryota</taxon>
        <taxon>Fungi</taxon>
        <taxon>Dikarya</taxon>
        <taxon>Ascomycota</taxon>
        <taxon>Pezizomycotina</taxon>
        <taxon>Eurotiomycetes</taxon>
        <taxon>Eurotiomycetidae</taxon>
        <taxon>Eurotiales</taxon>
        <taxon>Aspergillaceae</taxon>
        <taxon>Aspergillus</taxon>
        <taxon>Aspergillus subgen. Nidulantes</taxon>
    </lineage>
</organism>
<evidence type="ECO:0000313" key="1">
    <source>
        <dbReference type="EMBL" id="OJJ07821.1"/>
    </source>
</evidence>
<evidence type="ECO:0000313" key="2">
    <source>
        <dbReference type="Proteomes" id="UP000184073"/>
    </source>
</evidence>
<dbReference type="RefSeq" id="XP_040673583.1">
    <property type="nucleotide sequence ID" value="XM_040818495.1"/>
</dbReference>
<dbReference type="OrthoDB" id="5424209at2759"/>
<dbReference type="AlphaFoldDB" id="A0A1L9Q267"/>
<accession>A0A1L9Q267</accession>
<keyword evidence="2" id="KW-1185">Reference proteome</keyword>
<dbReference type="STRING" id="1036611.A0A1L9Q267"/>
<dbReference type="GeneID" id="63734006"/>
<reference evidence="2" key="1">
    <citation type="journal article" date="2017" name="Genome Biol.">
        <title>Comparative genomics reveals high biological diversity and specific adaptations in the industrially and medically important fungal genus Aspergillus.</title>
        <authorList>
            <person name="de Vries R.P."/>
            <person name="Riley R."/>
            <person name="Wiebenga A."/>
            <person name="Aguilar-Osorio G."/>
            <person name="Amillis S."/>
            <person name="Uchima C.A."/>
            <person name="Anderluh G."/>
            <person name="Asadollahi M."/>
            <person name="Askin M."/>
            <person name="Barry K."/>
            <person name="Battaglia E."/>
            <person name="Bayram O."/>
            <person name="Benocci T."/>
            <person name="Braus-Stromeyer S.A."/>
            <person name="Caldana C."/>
            <person name="Canovas D."/>
            <person name="Cerqueira G.C."/>
            <person name="Chen F."/>
            <person name="Chen W."/>
            <person name="Choi C."/>
            <person name="Clum A."/>
            <person name="Dos Santos R.A."/>
            <person name="Damasio A.R."/>
            <person name="Diallinas G."/>
            <person name="Emri T."/>
            <person name="Fekete E."/>
            <person name="Flipphi M."/>
            <person name="Freyberg S."/>
            <person name="Gallo A."/>
            <person name="Gournas C."/>
            <person name="Habgood R."/>
            <person name="Hainaut M."/>
            <person name="Harispe M.L."/>
            <person name="Henrissat B."/>
            <person name="Hilden K.S."/>
            <person name="Hope R."/>
            <person name="Hossain A."/>
            <person name="Karabika E."/>
            <person name="Karaffa L."/>
            <person name="Karanyi Z."/>
            <person name="Krasevec N."/>
            <person name="Kuo A."/>
            <person name="Kusch H."/>
            <person name="LaButti K."/>
            <person name="Lagendijk E.L."/>
            <person name="Lapidus A."/>
            <person name="Levasseur A."/>
            <person name="Lindquist E."/>
            <person name="Lipzen A."/>
            <person name="Logrieco A.F."/>
            <person name="MacCabe A."/>
            <person name="Maekelae M.R."/>
            <person name="Malavazi I."/>
            <person name="Melin P."/>
            <person name="Meyer V."/>
            <person name="Mielnichuk N."/>
            <person name="Miskei M."/>
            <person name="Molnar A.P."/>
            <person name="Mule G."/>
            <person name="Ngan C.Y."/>
            <person name="Orejas M."/>
            <person name="Orosz E."/>
            <person name="Ouedraogo J.P."/>
            <person name="Overkamp K.M."/>
            <person name="Park H.-S."/>
            <person name="Perrone G."/>
            <person name="Piumi F."/>
            <person name="Punt P.J."/>
            <person name="Ram A.F."/>
            <person name="Ramon A."/>
            <person name="Rauscher S."/>
            <person name="Record E."/>
            <person name="Riano-Pachon D.M."/>
            <person name="Robert V."/>
            <person name="Roehrig J."/>
            <person name="Ruller R."/>
            <person name="Salamov A."/>
            <person name="Salih N.S."/>
            <person name="Samson R.A."/>
            <person name="Sandor E."/>
            <person name="Sanguinetti M."/>
            <person name="Schuetze T."/>
            <person name="Sepcic K."/>
            <person name="Shelest E."/>
            <person name="Sherlock G."/>
            <person name="Sophianopoulou V."/>
            <person name="Squina F.M."/>
            <person name="Sun H."/>
            <person name="Susca A."/>
            <person name="Todd R.B."/>
            <person name="Tsang A."/>
            <person name="Unkles S.E."/>
            <person name="van de Wiele N."/>
            <person name="van Rossen-Uffink D."/>
            <person name="Oliveira J.V."/>
            <person name="Vesth T.C."/>
            <person name="Visser J."/>
            <person name="Yu J.-H."/>
            <person name="Zhou M."/>
            <person name="Andersen M.R."/>
            <person name="Archer D.B."/>
            <person name="Baker S.E."/>
            <person name="Benoit I."/>
            <person name="Brakhage A.A."/>
            <person name="Braus G.H."/>
            <person name="Fischer R."/>
            <person name="Frisvad J.C."/>
            <person name="Goldman G.H."/>
            <person name="Houbraken J."/>
            <person name="Oakley B."/>
            <person name="Pocsi I."/>
            <person name="Scazzocchio C."/>
            <person name="Seiboth B."/>
            <person name="vanKuyk P.A."/>
            <person name="Wortman J."/>
            <person name="Dyer P.S."/>
            <person name="Grigoriev I.V."/>
        </authorList>
    </citation>
    <scope>NUCLEOTIDE SEQUENCE [LARGE SCALE GENOMIC DNA]</scope>
    <source>
        <strain evidence="2">CBS 583.65</strain>
    </source>
</reference>
<gene>
    <name evidence="1" type="ORF">ASPVEDRAFT_89059</name>
</gene>
<dbReference type="VEuPathDB" id="FungiDB:ASPVEDRAFT_89059"/>
<dbReference type="EMBL" id="KV878138">
    <property type="protein sequence ID" value="OJJ07821.1"/>
    <property type="molecule type" value="Genomic_DNA"/>
</dbReference>